<feature type="transmembrane region" description="Helical" evidence="12">
    <location>
        <begin position="294"/>
        <end position="313"/>
    </location>
</feature>
<comment type="similarity">
    <text evidence="3">Belongs to the LptF/LptG family.</text>
</comment>
<dbReference type="InterPro" id="IPR030922">
    <property type="entry name" value="LptF"/>
</dbReference>
<feature type="transmembrane region" description="Helical" evidence="12">
    <location>
        <begin position="264"/>
        <end position="282"/>
    </location>
</feature>
<comment type="subunit">
    <text evidence="11">Component of the lipopolysaccharide transport and assembly complex. The LptBFG transporter is composed of two ATP-binding proteins (LptB) and two transmembrane proteins (LptF and LptG).</text>
</comment>
<reference evidence="13" key="1">
    <citation type="journal article" date="2014" name="Int. J. Syst. Evol. Microbiol.">
        <title>Complete genome sequence of Corynebacterium casei LMG S-19264T (=DSM 44701T), isolated from a smear-ripened cheese.</title>
        <authorList>
            <consortium name="US DOE Joint Genome Institute (JGI-PGF)"/>
            <person name="Walter F."/>
            <person name="Albersmeier A."/>
            <person name="Kalinowski J."/>
            <person name="Ruckert C."/>
        </authorList>
    </citation>
    <scope>NUCLEOTIDE SEQUENCE</scope>
    <source>
        <strain evidence="13">CGMCC 1.12181</strain>
    </source>
</reference>
<evidence type="ECO:0000256" key="4">
    <source>
        <dbReference type="ARBA" id="ARBA00014213"/>
    </source>
</evidence>
<keyword evidence="6" id="KW-1003">Cell membrane</keyword>
<evidence type="ECO:0000256" key="6">
    <source>
        <dbReference type="ARBA" id="ARBA00022475"/>
    </source>
</evidence>
<keyword evidence="10 12" id="KW-0472">Membrane</keyword>
<comment type="caution">
    <text evidence="13">The sequence shown here is derived from an EMBL/GenBank/DDBJ whole genome shotgun (WGS) entry which is preliminary data.</text>
</comment>
<evidence type="ECO:0000256" key="12">
    <source>
        <dbReference type="SAM" id="Phobius"/>
    </source>
</evidence>
<dbReference type="GO" id="GO:0055085">
    <property type="term" value="P:transmembrane transport"/>
    <property type="evidence" value="ECO:0007669"/>
    <property type="project" value="InterPro"/>
</dbReference>
<evidence type="ECO:0000256" key="5">
    <source>
        <dbReference type="ARBA" id="ARBA00022448"/>
    </source>
</evidence>
<dbReference type="PANTHER" id="PTHR33529:SF7">
    <property type="entry name" value="LIPOPOLYSACCHARIDE EXPORT SYSTEM PERMEASE PROTEIN LPTF"/>
    <property type="match status" value="1"/>
</dbReference>
<dbReference type="Proteomes" id="UP000605253">
    <property type="component" value="Unassembled WGS sequence"/>
</dbReference>
<dbReference type="Pfam" id="PF03739">
    <property type="entry name" value="LptF_LptG"/>
    <property type="match status" value="1"/>
</dbReference>
<evidence type="ECO:0000256" key="7">
    <source>
        <dbReference type="ARBA" id="ARBA00022519"/>
    </source>
</evidence>
<reference evidence="13" key="2">
    <citation type="submission" date="2020-09" db="EMBL/GenBank/DDBJ databases">
        <authorList>
            <person name="Sun Q."/>
            <person name="Zhou Y."/>
        </authorList>
    </citation>
    <scope>NUCLEOTIDE SEQUENCE</scope>
    <source>
        <strain evidence="13">CGMCC 1.12181</strain>
    </source>
</reference>
<dbReference type="PANTHER" id="PTHR33529">
    <property type="entry name" value="SLR0882 PROTEIN-RELATED"/>
    <property type="match status" value="1"/>
</dbReference>
<evidence type="ECO:0000256" key="10">
    <source>
        <dbReference type="ARBA" id="ARBA00023136"/>
    </source>
</evidence>
<organism evidence="13 14">
    <name type="scientific">Marinicella pacifica</name>
    <dbReference type="NCBI Taxonomy" id="1171543"/>
    <lineage>
        <taxon>Bacteria</taxon>
        <taxon>Pseudomonadati</taxon>
        <taxon>Pseudomonadota</taxon>
        <taxon>Gammaproteobacteria</taxon>
        <taxon>Lysobacterales</taxon>
        <taxon>Marinicellaceae</taxon>
        <taxon>Marinicella</taxon>
    </lineage>
</organism>
<gene>
    <name evidence="13" type="ORF">GCM10011365_11960</name>
</gene>
<feature type="transmembrane region" description="Helical" evidence="12">
    <location>
        <begin position="325"/>
        <end position="344"/>
    </location>
</feature>
<proteinExistence type="inferred from homology"/>
<evidence type="ECO:0000256" key="1">
    <source>
        <dbReference type="ARBA" id="ARBA00002265"/>
    </source>
</evidence>
<protein>
    <recommendedName>
        <fullName evidence="4">Lipopolysaccharide export system permease protein LptF</fullName>
    </recommendedName>
</protein>
<dbReference type="GO" id="GO:0043190">
    <property type="term" value="C:ATP-binding cassette (ABC) transporter complex"/>
    <property type="evidence" value="ECO:0007669"/>
    <property type="project" value="InterPro"/>
</dbReference>
<dbReference type="EMBL" id="BMEO01000004">
    <property type="protein sequence ID" value="GGF92344.1"/>
    <property type="molecule type" value="Genomic_DNA"/>
</dbReference>
<feature type="transmembrane region" description="Helical" evidence="12">
    <location>
        <begin position="16"/>
        <end position="39"/>
    </location>
</feature>
<evidence type="ECO:0000256" key="3">
    <source>
        <dbReference type="ARBA" id="ARBA00007725"/>
    </source>
</evidence>
<dbReference type="AlphaFoldDB" id="A0A917FNV9"/>
<dbReference type="NCBIfam" id="TIGR04407">
    <property type="entry name" value="LptF_YjgP"/>
    <property type="match status" value="1"/>
</dbReference>
<evidence type="ECO:0000313" key="14">
    <source>
        <dbReference type="Proteomes" id="UP000605253"/>
    </source>
</evidence>
<keyword evidence="8 12" id="KW-0812">Transmembrane</keyword>
<evidence type="ECO:0000313" key="13">
    <source>
        <dbReference type="EMBL" id="GGF92344.1"/>
    </source>
</evidence>
<keyword evidence="9 12" id="KW-1133">Transmembrane helix</keyword>
<dbReference type="RefSeq" id="WP_188364798.1">
    <property type="nucleotide sequence ID" value="NZ_BAABJF010000015.1"/>
</dbReference>
<feature type="transmembrane region" description="Helical" evidence="12">
    <location>
        <begin position="59"/>
        <end position="80"/>
    </location>
</feature>
<feature type="transmembrane region" description="Helical" evidence="12">
    <location>
        <begin position="101"/>
        <end position="121"/>
    </location>
</feature>
<evidence type="ECO:0000256" key="2">
    <source>
        <dbReference type="ARBA" id="ARBA00004429"/>
    </source>
</evidence>
<name>A0A917FNV9_9GAMM</name>
<comment type="subcellular location">
    <subcellularLocation>
        <location evidence="2">Cell inner membrane</location>
        <topology evidence="2">Multi-pass membrane protein</topology>
    </subcellularLocation>
</comment>
<keyword evidence="14" id="KW-1185">Reference proteome</keyword>
<dbReference type="InterPro" id="IPR005495">
    <property type="entry name" value="LptG/LptF_permease"/>
</dbReference>
<dbReference type="GO" id="GO:0015920">
    <property type="term" value="P:lipopolysaccharide transport"/>
    <property type="evidence" value="ECO:0007669"/>
    <property type="project" value="TreeGrafter"/>
</dbReference>
<keyword evidence="7" id="KW-0997">Cell inner membrane</keyword>
<evidence type="ECO:0000256" key="11">
    <source>
        <dbReference type="ARBA" id="ARBA00026081"/>
    </source>
</evidence>
<evidence type="ECO:0000256" key="8">
    <source>
        <dbReference type="ARBA" id="ARBA00022692"/>
    </source>
</evidence>
<sequence length="363" mass="41168">MILTRYLRKQCAQTTLVVLLLLFLLMVGTLFTSTLRAIARGVLAPDLLFIELSLRSVDVLNILIPLSFYLGVLTALSGLYRNQEAVMMHAFGLSLRDLLKALTPLAVVVFLITAVLALWMAPMAAQLSKELTTRASEEISLMGLSEGKFQNFFSDDGVIYVERIDPKTRRVENIFANIHHPDRIDTITAAYGYEFEENGHKYVALFDGYRNEGVPGTNRYHMMQFKRNDIKLPDLKQEIAALDEQSKTTLALMKSRHLVDQAQFHYRLVPPISVGVLFLLAVSLSKTSHREAKYINLLTGLAAYVLLINLLTIGQSLLAQGSLPMAFGLWWVYVIFVLYAWWRLCRLDGRVFRRQVIQVNPQD</sequence>
<comment type="function">
    <text evidence="1">Part of the ABC transporter complex LptBFG involved in the translocation of lipopolysaccharide (LPS) from the inner membrane to the outer membrane.</text>
</comment>
<accession>A0A917FNV9</accession>
<keyword evidence="5" id="KW-0813">Transport</keyword>
<evidence type="ECO:0000256" key="9">
    <source>
        <dbReference type="ARBA" id="ARBA00022989"/>
    </source>
</evidence>